<keyword evidence="1" id="KW-0812">Transmembrane</keyword>
<dbReference type="STRING" id="993070.AS031_01250"/>
<dbReference type="AlphaFoldDB" id="A0A0V8IW79"/>
<comment type="caution">
    <text evidence="2">The sequence shown here is derived from an EMBL/GenBank/DDBJ whole genome shotgun (WGS) entry which is preliminary data.</text>
</comment>
<keyword evidence="1" id="KW-1133">Transmembrane helix</keyword>
<dbReference type="RefSeq" id="WP_058266331.1">
    <property type="nucleotide sequence ID" value="NZ_FMAZ01000001.1"/>
</dbReference>
<accession>A0A0V8IW79</accession>
<reference evidence="2 3" key="1">
    <citation type="journal article" date="2014" name="Arch. Microbiol.">
        <title>Arthrobacter enclensis sp. nov., isolated from sediment sample.</title>
        <authorList>
            <person name="Dastager S.G."/>
            <person name="Liu Q."/>
            <person name="Tang S.K."/>
            <person name="Krishnamurthi S."/>
            <person name="Lee J.C."/>
            <person name="Li W.J."/>
        </authorList>
    </citation>
    <scope>NUCLEOTIDE SEQUENCE [LARGE SCALE GENOMIC DNA]</scope>
    <source>
        <strain evidence="2 3">NIO-1008</strain>
    </source>
</reference>
<organism evidence="2 3">
    <name type="scientific">Pseudarthrobacter enclensis</name>
    <dbReference type="NCBI Taxonomy" id="993070"/>
    <lineage>
        <taxon>Bacteria</taxon>
        <taxon>Bacillati</taxon>
        <taxon>Actinomycetota</taxon>
        <taxon>Actinomycetes</taxon>
        <taxon>Micrococcales</taxon>
        <taxon>Micrococcaceae</taxon>
        <taxon>Pseudarthrobacter</taxon>
    </lineage>
</organism>
<name>A0A0V8IW79_9MICC</name>
<proteinExistence type="predicted"/>
<gene>
    <name evidence="2" type="ORF">AS031_01250</name>
</gene>
<keyword evidence="1" id="KW-0472">Membrane</keyword>
<dbReference type="OrthoDB" id="186568at2"/>
<evidence type="ECO:0000313" key="2">
    <source>
        <dbReference type="EMBL" id="KSU78704.1"/>
    </source>
</evidence>
<evidence type="ECO:0000313" key="3">
    <source>
        <dbReference type="Proteomes" id="UP000053199"/>
    </source>
</evidence>
<evidence type="ECO:0000256" key="1">
    <source>
        <dbReference type="SAM" id="Phobius"/>
    </source>
</evidence>
<dbReference type="Proteomes" id="UP000053199">
    <property type="component" value="Unassembled WGS sequence"/>
</dbReference>
<dbReference type="EMBL" id="LNQM01000001">
    <property type="protein sequence ID" value="KSU78704.1"/>
    <property type="molecule type" value="Genomic_DNA"/>
</dbReference>
<feature type="transmembrane region" description="Helical" evidence="1">
    <location>
        <begin position="12"/>
        <end position="33"/>
    </location>
</feature>
<sequence>MRQRFDAPGIRGGVIAGAVLVTVAASVALALAVQNGSRRVDREYPWHRDIVATVFWVGEVFDSNAIDGSQVISAFDSRWMENYGGCDGVLINGVCQTEARDASNGYFPKNMTPRQNPFYLDLPFDDVNNDGAFARRGQVVPWANDPGYAGRSQDKGFSFMKNRWVQMEKDGRVCYGQIQDAGPGEYNDAEYVFGGNDRRPANTRFNGAGMDVSPALAGCLGFQSLNGQEDRVNWRFVAEHDVPDGPWRKVVTTSPVVPF</sequence>
<protein>
    <submittedName>
        <fullName evidence="2">Uncharacterized protein</fullName>
    </submittedName>
</protein>
<keyword evidence="3" id="KW-1185">Reference proteome</keyword>